<name>A0A815CF59_9BILA</name>
<dbReference type="Proteomes" id="UP000663870">
    <property type="component" value="Unassembled WGS sequence"/>
</dbReference>
<dbReference type="SUPFAM" id="SSF57850">
    <property type="entry name" value="RING/U-box"/>
    <property type="match status" value="1"/>
</dbReference>
<dbReference type="GO" id="GO:0008270">
    <property type="term" value="F:zinc ion binding"/>
    <property type="evidence" value="ECO:0007669"/>
    <property type="project" value="UniProtKB-KW"/>
</dbReference>
<gene>
    <name evidence="7" type="ORF">JXQ802_LOCUS44353</name>
    <name evidence="6" type="ORF">PYM288_LOCUS28970</name>
</gene>
<keyword evidence="3" id="KW-0862">Zinc</keyword>
<sequence length="157" mass="18518">MINSEADNFLQSTSLSEEGDIDRDRIIDGHLVPDEYFCPVCQCLLWKPCSCASCRHLFCQKCLYTWLENSYSRDRCPFQCEPFEEGRCPPYINSLLDRLNIHCRNVSFGCREVLSYSSLEQHENMECKYRIQRCSRCEQLILLSEVDKHPTFPRPFQ</sequence>
<feature type="domain" description="RING-type" evidence="5">
    <location>
        <begin position="38"/>
        <end position="77"/>
    </location>
</feature>
<keyword evidence="2 4" id="KW-0863">Zinc-finger</keyword>
<dbReference type="AlphaFoldDB" id="A0A815CF59"/>
<evidence type="ECO:0000256" key="3">
    <source>
        <dbReference type="ARBA" id="ARBA00022833"/>
    </source>
</evidence>
<evidence type="ECO:0000313" key="8">
    <source>
        <dbReference type="Proteomes" id="UP000663854"/>
    </source>
</evidence>
<protein>
    <recommendedName>
        <fullName evidence="5">RING-type domain-containing protein</fullName>
    </recommendedName>
</protein>
<dbReference type="EMBL" id="CAJNOH010002252">
    <property type="protein sequence ID" value="CAF1282754.1"/>
    <property type="molecule type" value="Genomic_DNA"/>
</dbReference>
<comment type="caution">
    <text evidence="6">The sequence shown here is derived from an EMBL/GenBank/DDBJ whole genome shotgun (WGS) entry which is preliminary data.</text>
</comment>
<dbReference type="EMBL" id="CAJNOL010003394">
    <property type="protein sequence ID" value="CAF1560989.1"/>
    <property type="molecule type" value="Genomic_DNA"/>
</dbReference>
<dbReference type="InterPro" id="IPR017907">
    <property type="entry name" value="Znf_RING_CS"/>
</dbReference>
<dbReference type="PROSITE" id="PS00518">
    <property type="entry name" value="ZF_RING_1"/>
    <property type="match status" value="1"/>
</dbReference>
<evidence type="ECO:0000313" key="7">
    <source>
        <dbReference type="EMBL" id="CAF1560989.1"/>
    </source>
</evidence>
<accession>A0A815CF59</accession>
<dbReference type="PANTHER" id="PTHR10131:SF94">
    <property type="entry name" value="TNF RECEPTOR-ASSOCIATED FACTOR 4"/>
    <property type="match status" value="1"/>
</dbReference>
<evidence type="ECO:0000313" key="6">
    <source>
        <dbReference type="EMBL" id="CAF1282754.1"/>
    </source>
</evidence>
<dbReference type="InterPro" id="IPR001841">
    <property type="entry name" value="Znf_RING"/>
</dbReference>
<keyword evidence="9" id="KW-1185">Reference proteome</keyword>
<dbReference type="Proteomes" id="UP000663854">
    <property type="component" value="Unassembled WGS sequence"/>
</dbReference>
<keyword evidence="1" id="KW-0479">Metal-binding</keyword>
<organism evidence="6 8">
    <name type="scientific">Rotaria sordida</name>
    <dbReference type="NCBI Taxonomy" id="392033"/>
    <lineage>
        <taxon>Eukaryota</taxon>
        <taxon>Metazoa</taxon>
        <taxon>Spiralia</taxon>
        <taxon>Gnathifera</taxon>
        <taxon>Rotifera</taxon>
        <taxon>Eurotatoria</taxon>
        <taxon>Bdelloidea</taxon>
        <taxon>Philodinida</taxon>
        <taxon>Philodinidae</taxon>
        <taxon>Rotaria</taxon>
    </lineage>
</organism>
<reference evidence="6" key="1">
    <citation type="submission" date="2021-02" db="EMBL/GenBank/DDBJ databases">
        <authorList>
            <person name="Nowell W R."/>
        </authorList>
    </citation>
    <scope>NUCLEOTIDE SEQUENCE</scope>
</reference>
<evidence type="ECO:0000259" key="5">
    <source>
        <dbReference type="PROSITE" id="PS50089"/>
    </source>
</evidence>
<dbReference type="PANTHER" id="PTHR10131">
    <property type="entry name" value="TNF RECEPTOR ASSOCIATED FACTOR"/>
    <property type="match status" value="1"/>
</dbReference>
<dbReference type="SUPFAM" id="SSF49599">
    <property type="entry name" value="TRAF domain-like"/>
    <property type="match status" value="1"/>
</dbReference>
<evidence type="ECO:0000256" key="1">
    <source>
        <dbReference type="ARBA" id="ARBA00022723"/>
    </source>
</evidence>
<dbReference type="InterPro" id="IPR013083">
    <property type="entry name" value="Znf_RING/FYVE/PHD"/>
</dbReference>
<evidence type="ECO:0000256" key="4">
    <source>
        <dbReference type="PROSITE-ProRule" id="PRU00175"/>
    </source>
</evidence>
<evidence type="ECO:0000313" key="9">
    <source>
        <dbReference type="Proteomes" id="UP000663870"/>
    </source>
</evidence>
<evidence type="ECO:0000256" key="2">
    <source>
        <dbReference type="ARBA" id="ARBA00022771"/>
    </source>
</evidence>
<dbReference type="Gene3D" id="3.30.40.10">
    <property type="entry name" value="Zinc/RING finger domain, C3HC4 (zinc finger)"/>
    <property type="match status" value="2"/>
</dbReference>
<proteinExistence type="predicted"/>
<dbReference type="PROSITE" id="PS50089">
    <property type="entry name" value="ZF_RING_2"/>
    <property type="match status" value="1"/>
</dbReference>